<sequence>MWATKPRRRLLTLLLSPTSLPPEKPGGCEDGGGGAPFSLTPGQPVGAPTTPESESAAPATTAKSGAVGFGSGPLAGSGWDAWVGDGMARGPRGGGGRGSGTGGARAKVVGQRSAAPATGRRQIRSPRLAGVTGDGLGRCRCRSTDLAGGMAGGGDGGGCGGDEVGNEGGGLRRVPRRWLSSRTSPPRGRRGARQLYAVPVTPSSMAPATRTARCTFSSNSFSFRTLQPRQYSGPLEYCTTSPSTSGASSSRQLGPRTDKQILNDIYANRQRRRCQGSKGPPLLGRLRKAVASLLRAGPCGFPEQEEPAAMINGVGVVRNGEESISRNVDAAAADDGAERVQWARGKAGEDRVHVVVSEEHGWMFVGIYDGFNGPDATDYLADNLYAAVCRELNGVLSEDEPDPPEAAAAAGRCNGCGGAARHREVLDAMARALRRTEEGYFAEAEARAAECPELAMMGSCVLVVLMKGADVYAMNVGDSRAVLAHQAEPDLSHVVLPRGSHHDGDGDLAGVKEAIKRQFDECEMGELAALQLTMDHSTNVYKEVRRIRSEHLDDPGCITNGRVKGCLKVTRAFGAGYLKEPRWNKALLEVFQVDYVGSSPYISCRPYIRHHRLGAQDKFLILSSDGLYDYFTKEEVVAQVEAFTASYPDEDPAKDGVP</sequence>
<feature type="region of interest" description="Disordered" evidence="6">
    <location>
        <begin position="85"/>
        <end position="104"/>
    </location>
</feature>
<evidence type="ECO:0000256" key="2">
    <source>
        <dbReference type="ARBA" id="ARBA00022801"/>
    </source>
</evidence>
<dbReference type="InterPro" id="IPR015655">
    <property type="entry name" value="PP2C"/>
</dbReference>
<dbReference type="Pfam" id="PF00481">
    <property type="entry name" value="PP2C"/>
    <property type="match status" value="1"/>
</dbReference>
<evidence type="ECO:0000313" key="9">
    <source>
        <dbReference type="Proteomes" id="UP000026960"/>
    </source>
</evidence>
<dbReference type="EnsemblPlants" id="OBART05G00870.1">
    <property type="protein sequence ID" value="OBART05G00870.1"/>
    <property type="gene ID" value="OBART05G00870"/>
</dbReference>
<dbReference type="PANTHER" id="PTHR13832">
    <property type="entry name" value="PROTEIN PHOSPHATASE 2C"/>
    <property type="match status" value="1"/>
</dbReference>
<organism evidence="8">
    <name type="scientific">Oryza barthii</name>
    <dbReference type="NCBI Taxonomy" id="65489"/>
    <lineage>
        <taxon>Eukaryota</taxon>
        <taxon>Viridiplantae</taxon>
        <taxon>Streptophyta</taxon>
        <taxon>Embryophyta</taxon>
        <taxon>Tracheophyta</taxon>
        <taxon>Spermatophyta</taxon>
        <taxon>Magnoliopsida</taxon>
        <taxon>Liliopsida</taxon>
        <taxon>Poales</taxon>
        <taxon>Poaceae</taxon>
        <taxon>BOP clade</taxon>
        <taxon>Oryzoideae</taxon>
        <taxon>Oryzeae</taxon>
        <taxon>Oryzinae</taxon>
        <taxon>Oryza</taxon>
    </lineage>
</organism>
<dbReference type="HOGENOM" id="CLU_417028_0_0_1"/>
<evidence type="ECO:0000313" key="8">
    <source>
        <dbReference type="EnsemblPlants" id="OBART05G00870.1"/>
    </source>
</evidence>
<dbReference type="InterPro" id="IPR036457">
    <property type="entry name" value="PPM-type-like_dom_sf"/>
</dbReference>
<comment type="catalytic activity">
    <reaction evidence="4">
        <text>O-phospho-L-seryl-[protein] + H2O = L-seryl-[protein] + phosphate</text>
        <dbReference type="Rhea" id="RHEA:20629"/>
        <dbReference type="Rhea" id="RHEA-COMP:9863"/>
        <dbReference type="Rhea" id="RHEA-COMP:11604"/>
        <dbReference type="ChEBI" id="CHEBI:15377"/>
        <dbReference type="ChEBI" id="CHEBI:29999"/>
        <dbReference type="ChEBI" id="CHEBI:43474"/>
        <dbReference type="ChEBI" id="CHEBI:83421"/>
        <dbReference type="EC" id="3.1.3.16"/>
    </reaction>
</comment>
<feature type="compositionally biased region" description="Low complexity" evidence="6">
    <location>
        <begin position="239"/>
        <end position="250"/>
    </location>
</feature>
<evidence type="ECO:0000256" key="4">
    <source>
        <dbReference type="ARBA" id="ARBA00047761"/>
    </source>
</evidence>
<evidence type="ECO:0000256" key="1">
    <source>
        <dbReference type="ARBA" id="ARBA00013081"/>
    </source>
</evidence>
<dbReference type="SMART" id="SM00332">
    <property type="entry name" value="PP2Cc"/>
    <property type="match status" value="1"/>
</dbReference>
<feature type="region of interest" description="Disordered" evidence="6">
    <location>
        <begin position="110"/>
        <end position="129"/>
    </location>
</feature>
<keyword evidence="3" id="KW-0904">Protein phosphatase</keyword>
<evidence type="ECO:0000256" key="3">
    <source>
        <dbReference type="ARBA" id="ARBA00022912"/>
    </source>
</evidence>
<dbReference type="AlphaFoldDB" id="A0A0D3G2G6"/>
<accession>A0A0D3G2G6</accession>
<dbReference type="Gene3D" id="3.60.40.10">
    <property type="entry name" value="PPM-type phosphatase domain"/>
    <property type="match status" value="1"/>
</dbReference>
<dbReference type="eggNOG" id="KOG0700">
    <property type="taxonomic scope" value="Eukaryota"/>
</dbReference>
<feature type="compositionally biased region" description="Gly residues" evidence="6">
    <location>
        <begin position="91"/>
        <end position="103"/>
    </location>
</feature>
<comment type="catalytic activity">
    <reaction evidence="5">
        <text>O-phospho-L-threonyl-[protein] + H2O = L-threonyl-[protein] + phosphate</text>
        <dbReference type="Rhea" id="RHEA:47004"/>
        <dbReference type="Rhea" id="RHEA-COMP:11060"/>
        <dbReference type="Rhea" id="RHEA-COMP:11605"/>
        <dbReference type="ChEBI" id="CHEBI:15377"/>
        <dbReference type="ChEBI" id="CHEBI:30013"/>
        <dbReference type="ChEBI" id="CHEBI:43474"/>
        <dbReference type="ChEBI" id="CHEBI:61977"/>
        <dbReference type="EC" id="3.1.3.16"/>
    </reaction>
</comment>
<dbReference type="Proteomes" id="UP000026960">
    <property type="component" value="Chromosome 5"/>
</dbReference>
<dbReference type="SUPFAM" id="SSF81606">
    <property type="entry name" value="PP2C-like"/>
    <property type="match status" value="1"/>
</dbReference>
<dbReference type="PANTHER" id="PTHR13832:SF351">
    <property type="entry name" value="PROTEIN PHOSPHATASE 2C 46-RELATED"/>
    <property type="match status" value="1"/>
</dbReference>
<protein>
    <recommendedName>
        <fullName evidence="1">protein-serine/threonine phosphatase</fullName>
        <ecNumber evidence="1">3.1.3.16</ecNumber>
    </recommendedName>
</protein>
<dbReference type="InterPro" id="IPR001932">
    <property type="entry name" value="PPM-type_phosphatase-like_dom"/>
</dbReference>
<feature type="region of interest" description="Disordered" evidence="6">
    <location>
        <begin position="15"/>
        <end position="70"/>
    </location>
</feature>
<evidence type="ECO:0000259" key="7">
    <source>
        <dbReference type="PROSITE" id="PS51746"/>
    </source>
</evidence>
<dbReference type="PaxDb" id="65489-OBART05G00870.1"/>
<keyword evidence="2" id="KW-0378">Hydrolase</keyword>
<evidence type="ECO:0000256" key="5">
    <source>
        <dbReference type="ARBA" id="ARBA00048336"/>
    </source>
</evidence>
<dbReference type="Gramene" id="OBART05G00870.1">
    <property type="protein sequence ID" value="OBART05G00870.1"/>
    <property type="gene ID" value="OBART05G00870"/>
</dbReference>
<dbReference type="CDD" id="cd00143">
    <property type="entry name" value="PP2Cc"/>
    <property type="match status" value="1"/>
</dbReference>
<evidence type="ECO:0000256" key="6">
    <source>
        <dbReference type="SAM" id="MobiDB-lite"/>
    </source>
</evidence>
<reference evidence="8" key="1">
    <citation type="journal article" date="2009" name="Rice">
        <title>De Novo Next Generation Sequencing of Plant Genomes.</title>
        <authorList>
            <person name="Rounsley S."/>
            <person name="Marri P.R."/>
            <person name="Yu Y."/>
            <person name="He R."/>
            <person name="Sisneros N."/>
            <person name="Goicoechea J.L."/>
            <person name="Lee S.J."/>
            <person name="Angelova A."/>
            <person name="Kudrna D."/>
            <person name="Luo M."/>
            <person name="Affourtit J."/>
            <person name="Desany B."/>
            <person name="Knight J."/>
            <person name="Niazi F."/>
            <person name="Egholm M."/>
            <person name="Wing R.A."/>
        </authorList>
    </citation>
    <scope>NUCLEOTIDE SEQUENCE [LARGE SCALE GENOMIC DNA]</scope>
    <source>
        <strain evidence="8">cv. IRGC 105608</strain>
    </source>
</reference>
<dbReference type="PROSITE" id="PS51746">
    <property type="entry name" value="PPM_2"/>
    <property type="match status" value="1"/>
</dbReference>
<dbReference type="STRING" id="65489.A0A0D3G2G6"/>
<keyword evidence="9" id="KW-1185">Reference proteome</keyword>
<reference evidence="8" key="2">
    <citation type="submission" date="2015-03" db="UniProtKB">
        <authorList>
            <consortium name="EnsemblPlants"/>
        </authorList>
    </citation>
    <scope>IDENTIFICATION</scope>
</reference>
<feature type="domain" description="PPM-type phosphatase" evidence="7">
    <location>
        <begin position="334"/>
        <end position="658"/>
    </location>
</feature>
<proteinExistence type="predicted"/>
<dbReference type="GO" id="GO:0004722">
    <property type="term" value="F:protein serine/threonine phosphatase activity"/>
    <property type="evidence" value="ECO:0007669"/>
    <property type="project" value="UniProtKB-EC"/>
</dbReference>
<dbReference type="EC" id="3.1.3.16" evidence="1"/>
<feature type="region of interest" description="Disordered" evidence="6">
    <location>
        <begin position="236"/>
        <end position="256"/>
    </location>
</feature>
<name>A0A0D3G2G6_9ORYZ</name>